<organism evidence="2 3">
    <name type="scientific">Winogradskyella echinorum</name>
    <dbReference type="NCBI Taxonomy" id="538189"/>
    <lineage>
        <taxon>Bacteria</taxon>
        <taxon>Pseudomonadati</taxon>
        <taxon>Bacteroidota</taxon>
        <taxon>Flavobacteriia</taxon>
        <taxon>Flavobacteriales</taxon>
        <taxon>Flavobacteriaceae</taxon>
        <taxon>Winogradskyella</taxon>
    </lineage>
</organism>
<name>A0ABR6Y1W5_9FLAO</name>
<comment type="caution">
    <text evidence="2">The sequence shown here is derived from an EMBL/GenBank/DDBJ whole genome shotgun (WGS) entry which is preliminary data.</text>
</comment>
<gene>
    <name evidence="2" type="ORF">H6H04_07635</name>
</gene>
<keyword evidence="3" id="KW-1185">Reference proteome</keyword>
<protein>
    <submittedName>
        <fullName evidence="2">Nuclear transport factor 2 family protein</fullName>
    </submittedName>
</protein>
<feature type="domain" description="SnoaL-like" evidence="1">
    <location>
        <begin position="7"/>
        <end position="112"/>
    </location>
</feature>
<evidence type="ECO:0000313" key="2">
    <source>
        <dbReference type="EMBL" id="MBC3846245.1"/>
    </source>
</evidence>
<reference evidence="2 3" key="1">
    <citation type="submission" date="2020-08" db="EMBL/GenBank/DDBJ databases">
        <title>Winogradskyella ouciana sp. nov., isolated from the hadal seawater of the Mariana Trench.</title>
        <authorList>
            <person name="He X."/>
        </authorList>
    </citation>
    <scope>NUCLEOTIDE SEQUENCE [LARGE SCALE GENOMIC DNA]</scope>
    <source>
        <strain evidence="2 3">KCTC 22026</strain>
    </source>
</reference>
<evidence type="ECO:0000313" key="3">
    <source>
        <dbReference type="Proteomes" id="UP000607435"/>
    </source>
</evidence>
<dbReference type="Pfam" id="PF12680">
    <property type="entry name" value="SnoaL_2"/>
    <property type="match status" value="1"/>
</dbReference>
<dbReference type="Gene3D" id="3.10.450.50">
    <property type="match status" value="1"/>
</dbReference>
<dbReference type="EMBL" id="JACOME010000002">
    <property type="protein sequence ID" value="MBC3846245.1"/>
    <property type="molecule type" value="Genomic_DNA"/>
</dbReference>
<sequence>MSAIDIVKAFYDADLANDTSVVSEFFHKDCELHWTSSQGFMLLNYNEIEVFFEGTRKSYDSLRFEFTHLIEAGNTVTTRHTLFANTIENPDVEVVLAHFSAIWEVKDGKLYRCFEISNQADENDSASLKSYSERKI</sequence>
<evidence type="ECO:0000259" key="1">
    <source>
        <dbReference type="Pfam" id="PF12680"/>
    </source>
</evidence>
<dbReference type="InterPro" id="IPR032710">
    <property type="entry name" value="NTF2-like_dom_sf"/>
</dbReference>
<dbReference type="SUPFAM" id="SSF54427">
    <property type="entry name" value="NTF2-like"/>
    <property type="match status" value="1"/>
</dbReference>
<dbReference type="RefSeq" id="WP_186845375.1">
    <property type="nucleotide sequence ID" value="NZ_JACOME010000002.1"/>
</dbReference>
<accession>A0ABR6Y1W5</accession>
<proteinExistence type="predicted"/>
<dbReference type="InterPro" id="IPR037401">
    <property type="entry name" value="SnoaL-like"/>
</dbReference>
<dbReference type="Proteomes" id="UP000607435">
    <property type="component" value="Unassembled WGS sequence"/>
</dbReference>